<name>A0ABW2E5C9_9ACTN</name>
<accession>A0ABW2E5C9</accession>
<organism evidence="2 3">
    <name type="scientific">Streptomyces viridiviolaceus</name>
    <dbReference type="NCBI Taxonomy" id="68282"/>
    <lineage>
        <taxon>Bacteria</taxon>
        <taxon>Bacillati</taxon>
        <taxon>Actinomycetota</taxon>
        <taxon>Actinomycetes</taxon>
        <taxon>Kitasatosporales</taxon>
        <taxon>Streptomycetaceae</taxon>
        <taxon>Streptomyces</taxon>
    </lineage>
</organism>
<comment type="caution">
    <text evidence="2">The sequence shown here is derived from an EMBL/GenBank/DDBJ whole genome shotgun (WGS) entry which is preliminary data.</text>
</comment>
<proteinExistence type="predicted"/>
<feature type="region of interest" description="Disordered" evidence="1">
    <location>
        <begin position="345"/>
        <end position="366"/>
    </location>
</feature>
<evidence type="ECO:0000313" key="2">
    <source>
        <dbReference type="EMBL" id="MFC7013910.1"/>
    </source>
</evidence>
<protein>
    <submittedName>
        <fullName evidence="2">Uncharacterized protein</fullName>
    </submittedName>
</protein>
<evidence type="ECO:0000256" key="1">
    <source>
        <dbReference type="SAM" id="MobiDB-lite"/>
    </source>
</evidence>
<dbReference type="Proteomes" id="UP001596409">
    <property type="component" value="Unassembled WGS sequence"/>
</dbReference>
<dbReference type="EMBL" id="JBHSYM010000040">
    <property type="protein sequence ID" value="MFC7013910.1"/>
    <property type="molecule type" value="Genomic_DNA"/>
</dbReference>
<gene>
    <name evidence="2" type="ORF">ACFQMH_19715</name>
</gene>
<reference evidence="3" key="1">
    <citation type="journal article" date="2019" name="Int. J. Syst. Evol. Microbiol.">
        <title>The Global Catalogue of Microorganisms (GCM) 10K type strain sequencing project: providing services to taxonomists for standard genome sequencing and annotation.</title>
        <authorList>
            <consortium name="The Broad Institute Genomics Platform"/>
            <consortium name="The Broad Institute Genome Sequencing Center for Infectious Disease"/>
            <person name="Wu L."/>
            <person name="Ma J."/>
        </authorList>
    </citation>
    <scope>NUCLEOTIDE SEQUENCE [LARGE SCALE GENOMIC DNA]</scope>
    <source>
        <strain evidence="3">JCM 4855</strain>
    </source>
</reference>
<dbReference type="RefSeq" id="WP_189879980.1">
    <property type="nucleotide sequence ID" value="NZ_BMWA01000037.1"/>
</dbReference>
<evidence type="ECO:0000313" key="3">
    <source>
        <dbReference type="Proteomes" id="UP001596409"/>
    </source>
</evidence>
<keyword evidence="3" id="KW-1185">Reference proteome</keyword>
<sequence length="395" mass="42711">MTSPSTMWRWEKWGTGGAVVLKRSLASYAVSRLAGELDRDKASWAAGILARIAASSLQPAAGKAFAALLEACDDPRAAGNVIHQCLLQCGSGEVDDDRNWSSVAGPLLLGGSPPRLIRFLDHEPVADKPWNRPERIVDHLMMCVSFNSPPRPDLKRFLSTTDQPLILEKLVELWRDDASLPNRIVTDVAVANPHIVPPDSGKNVLLAVAKDQLDLLDFTQPGTVDAVVRGTRLPRADLADKYRRVLRALPPGVARERVCEIAAFRLTGAEEAVAAALEAGYAREGQGERVVFFYLTEQWDRYDALDPDGELLYATYLDVHESADLGAGSLTWSIIETARRNGRPDPAVRYLEENPVSDSGESSGWRGSVGGYGSDYGSGGDYGGSGGWAGGSFHA</sequence>